<feature type="domain" description="HTH CENPB-type" evidence="3">
    <location>
        <begin position="109"/>
        <end position="187"/>
    </location>
</feature>
<feature type="region of interest" description="Disordered" evidence="2">
    <location>
        <begin position="313"/>
        <end position="373"/>
    </location>
</feature>
<accession>A0A1X6MKX4</accession>
<dbReference type="Gene3D" id="1.10.10.60">
    <property type="entry name" value="Homeodomain-like"/>
    <property type="match status" value="1"/>
</dbReference>
<dbReference type="Proteomes" id="UP000194127">
    <property type="component" value="Unassembled WGS sequence"/>
</dbReference>
<evidence type="ECO:0000259" key="3">
    <source>
        <dbReference type="PROSITE" id="PS51253"/>
    </source>
</evidence>
<proteinExistence type="predicted"/>
<dbReference type="AlphaFoldDB" id="A0A1X6MKX4"/>
<dbReference type="OrthoDB" id="9909311at2759"/>
<reference evidence="4 5" key="1">
    <citation type="submission" date="2017-04" db="EMBL/GenBank/DDBJ databases">
        <title>Genome Sequence of the Model Brown-Rot Fungus Postia placenta SB12.</title>
        <authorList>
            <consortium name="DOE Joint Genome Institute"/>
            <person name="Gaskell J."/>
            <person name="Kersten P."/>
            <person name="Larrondo L.F."/>
            <person name="Canessa P."/>
            <person name="Martinez D."/>
            <person name="Hibbett D."/>
            <person name="Schmoll M."/>
            <person name="Kubicek C.P."/>
            <person name="Martinez A.T."/>
            <person name="Yadav J."/>
            <person name="Master E."/>
            <person name="Magnuson J.K."/>
            <person name="James T."/>
            <person name="Yaver D."/>
            <person name="Berka R."/>
            <person name="Labutti K."/>
            <person name="Lipzen A."/>
            <person name="Aerts A."/>
            <person name="Barry K."/>
            <person name="Henrissat B."/>
            <person name="Blanchette R."/>
            <person name="Grigoriev I."/>
            <person name="Cullen D."/>
        </authorList>
    </citation>
    <scope>NUCLEOTIDE SEQUENCE [LARGE SCALE GENOMIC DNA]</scope>
    <source>
        <strain evidence="4 5">MAD-698-R-SB12</strain>
    </source>
</reference>
<keyword evidence="5" id="KW-1185">Reference proteome</keyword>
<evidence type="ECO:0000256" key="2">
    <source>
        <dbReference type="SAM" id="MobiDB-lite"/>
    </source>
</evidence>
<dbReference type="PROSITE" id="PS51253">
    <property type="entry name" value="HTH_CENPB"/>
    <property type="match status" value="1"/>
</dbReference>
<feature type="region of interest" description="Disordered" evidence="2">
    <location>
        <begin position="409"/>
        <end position="440"/>
    </location>
</feature>
<name>A0A1X6MKX4_9APHY</name>
<dbReference type="STRING" id="670580.A0A1X6MKX4"/>
<evidence type="ECO:0000313" key="4">
    <source>
        <dbReference type="EMBL" id="OSX56939.1"/>
    </source>
</evidence>
<dbReference type="GeneID" id="36326428"/>
<dbReference type="GO" id="GO:0003677">
    <property type="term" value="F:DNA binding"/>
    <property type="evidence" value="ECO:0007669"/>
    <property type="project" value="UniProtKB-KW"/>
</dbReference>
<feature type="region of interest" description="Disordered" evidence="2">
    <location>
        <begin position="263"/>
        <end position="290"/>
    </location>
</feature>
<dbReference type="RefSeq" id="XP_024333733.1">
    <property type="nucleotide sequence ID" value="XM_024481478.1"/>
</dbReference>
<keyword evidence="1" id="KW-0238">DNA-binding</keyword>
<dbReference type="CDD" id="cd00093">
    <property type="entry name" value="HTH_XRE"/>
    <property type="match status" value="1"/>
</dbReference>
<dbReference type="InterPro" id="IPR001387">
    <property type="entry name" value="Cro/C1-type_HTH"/>
</dbReference>
<sequence>MRKFIPLKQEDNEPVDVKRVKKEQPLDAEVLQLVQPLRVQLNPGSSLGRISEACTTGQKRLKSIRLQENPAATQDQIAAAFNVSRSSVSKILKHQSIWLHPNKVVSPRFYKQTYSQRTKSFECALTDILRDIASTGVVITDSRLRIEVQSLLAEENKELHPDCVPSFKASPSWITQFKRRSGLRRGTFGDGGETILRHLSLSLHGILDSEDVSRFHYPSDRLLASLPDQVDDLPEFYGDNQWAQWPLRVQDLPIVDRDAYSAAISRSPSPQQSDASCSSDKSPSRDSVGEDRQAIDVDVHDPLFFGVSLTSTPTSALRDEHPPSIHVDPSTRALPVARSPGAVAGPVHQLPGSDQSRPPSMPSPGDVPGAPRSATLVQGMYVSASSPAKGCVGEYTASSPLASGLDATVMRSEHRDSRSSHPSDDNVDKHERQSPSRRHYEREDLMFGHVESVSQAANFVTKLMTFFRANHHLISLNQYEHLRALRHHLPPGH</sequence>
<evidence type="ECO:0000256" key="1">
    <source>
        <dbReference type="ARBA" id="ARBA00023125"/>
    </source>
</evidence>
<dbReference type="EMBL" id="KZ110610">
    <property type="protein sequence ID" value="OSX56939.1"/>
    <property type="molecule type" value="Genomic_DNA"/>
</dbReference>
<dbReference type="InterPro" id="IPR006600">
    <property type="entry name" value="HTH_CenpB_DNA-bd_dom"/>
</dbReference>
<gene>
    <name evidence="4" type="ORF">POSPLADRAFT_1062095</name>
</gene>
<evidence type="ECO:0000313" key="5">
    <source>
        <dbReference type="Proteomes" id="UP000194127"/>
    </source>
</evidence>
<protein>
    <recommendedName>
        <fullName evidence="3">HTH CENPB-type domain-containing protein</fullName>
    </recommendedName>
</protein>
<organism evidence="4 5">
    <name type="scientific">Postia placenta MAD-698-R-SB12</name>
    <dbReference type="NCBI Taxonomy" id="670580"/>
    <lineage>
        <taxon>Eukaryota</taxon>
        <taxon>Fungi</taxon>
        <taxon>Dikarya</taxon>
        <taxon>Basidiomycota</taxon>
        <taxon>Agaricomycotina</taxon>
        <taxon>Agaricomycetes</taxon>
        <taxon>Polyporales</taxon>
        <taxon>Adustoporiaceae</taxon>
        <taxon>Rhodonia</taxon>
    </lineage>
</organism>
<feature type="compositionally biased region" description="Basic and acidic residues" evidence="2">
    <location>
        <begin position="411"/>
        <end position="440"/>
    </location>
</feature>